<dbReference type="SMART" id="SM00567">
    <property type="entry name" value="EZ_HEAT"/>
    <property type="match status" value="4"/>
</dbReference>
<dbReference type="Gene3D" id="1.25.10.10">
    <property type="entry name" value="Leucine-rich Repeat Variant"/>
    <property type="match status" value="2"/>
</dbReference>
<dbReference type="EMBL" id="JEMA01000906">
    <property type="protein sequence ID" value="KYF64564.1"/>
    <property type="molecule type" value="Genomic_DNA"/>
</dbReference>
<name>A0A150Q9B5_SORCE</name>
<organism evidence="1 2">
    <name type="scientific">Sorangium cellulosum</name>
    <name type="common">Polyangium cellulosum</name>
    <dbReference type="NCBI Taxonomy" id="56"/>
    <lineage>
        <taxon>Bacteria</taxon>
        <taxon>Pseudomonadati</taxon>
        <taxon>Myxococcota</taxon>
        <taxon>Polyangia</taxon>
        <taxon>Polyangiales</taxon>
        <taxon>Polyangiaceae</taxon>
        <taxon>Sorangium</taxon>
    </lineage>
</organism>
<dbReference type="AlphaFoldDB" id="A0A150Q9B5"/>
<dbReference type="PANTHER" id="PTHR12697:SF5">
    <property type="entry name" value="DEOXYHYPUSINE HYDROXYLASE"/>
    <property type="match status" value="1"/>
</dbReference>
<comment type="caution">
    <text evidence="1">The sequence shown here is derived from an EMBL/GenBank/DDBJ whole genome shotgun (WGS) entry which is preliminary data.</text>
</comment>
<dbReference type="InterPro" id="IPR016024">
    <property type="entry name" value="ARM-type_fold"/>
</dbReference>
<evidence type="ECO:0000313" key="2">
    <source>
        <dbReference type="Proteomes" id="UP000075260"/>
    </source>
</evidence>
<evidence type="ECO:0008006" key="3">
    <source>
        <dbReference type="Google" id="ProtNLM"/>
    </source>
</evidence>
<dbReference type="Pfam" id="PF13646">
    <property type="entry name" value="HEAT_2"/>
    <property type="match status" value="1"/>
</dbReference>
<dbReference type="InterPro" id="IPR011989">
    <property type="entry name" value="ARM-like"/>
</dbReference>
<accession>A0A150Q9B5</accession>
<gene>
    <name evidence="1" type="ORF">BE15_43715</name>
</gene>
<protein>
    <recommendedName>
        <fullName evidence="3">PBS lyase</fullName>
    </recommendedName>
</protein>
<dbReference type="PANTHER" id="PTHR12697">
    <property type="entry name" value="PBS LYASE HEAT-LIKE PROTEIN"/>
    <property type="match status" value="1"/>
</dbReference>
<evidence type="ECO:0000313" key="1">
    <source>
        <dbReference type="EMBL" id="KYF64564.1"/>
    </source>
</evidence>
<dbReference type="SUPFAM" id="SSF48371">
    <property type="entry name" value="ARM repeat"/>
    <property type="match status" value="2"/>
</dbReference>
<dbReference type="RefSeq" id="WP_061611620.1">
    <property type="nucleotide sequence ID" value="NZ_CP162579.1"/>
</dbReference>
<dbReference type="InterPro" id="IPR004155">
    <property type="entry name" value="PBS_lyase_HEAT"/>
</dbReference>
<dbReference type="GO" id="GO:0016491">
    <property type="term" value="F:oxidoreductase activity"/>
    <property type="evidence" value="ECO:0007669"/>
    <property type="project" value="TreeGrafter"/>
</dbReference>
<dbReference type="Proteomes" id="UP000075260">
    <property type="component" value="Unassembled WGS sequence"/>
</dbReference>
<reference evidence="1 2" key="1">
    <citation type="submission" date="2014-02" db="EMBL/GenBank/DDBJ databases">
        <title>The small core and large imbalanced accessory genome model reveals a collaborative survival strategy of Sorangium cellulosum strains in nature.</title>
        <authorList>
            <person name="Han K."/>
            <person name="Peng R."/>
            <person name="Blom J."/>
            <person name="Li Y.-Z."/>
        </authorList>
    </citation>
    <scope>NUCLEOTIDE SEQUENCE [LARGE SCALE GENOMIC DNA]</scope>
    <source>
        <strain evidence="1 2">So0008-312</strain>
    </source>
</reference>
<dbReference type="OrthoDB" id="5500243at2"/>
<proteinExistence type="predicted"/>
<sequence>MFGPAPAKRTLEAALRDVGSQKPAVRVEAVSDLVPYAATAREQVLRAVEGALRSDAHAAVRAAAAIALADTKAVEALPALLLAVEDVDPHVRQMAITALGEIGDGRATGRLRRALADERPEVRFQAVIAFPRVCAQGADAVDAVMQATHDDDPIVCHIALRMFEELGEATGELPPLALERTRALLGHASPLVRAAAAVVTARFGDPIGHPVLVEIVEGKLRGVDHEDEAAAIELCGELGLQAARSALERRAFGLRIGFGRDPLRWHARVALARTGHERAVREILSELGAWDRHRRTLAVAAAGRARLEAARATIAAMRGDERKADQGAVEEALAAIASAAEGAPTAPGD</sequence>